<accession>B3G2I7</accession>
<dbReference type="AlphaFoldDB" id="B3G2I7"/>
<dbReference type="EMBL" id="EU595751">
    <property type="protein sequence ID" value="ACD39249.1"/>
    <property type="molecule type" value="Genomic_DNA"/>
</dbReference>
<name>B3G2I7_PSEAI</name>
<organism evidence="1">
    <name type="scientific">Pseudomonas aeruginosa</name>
    <dbReference type="NCBI Taxonomy" id="287"/>
    <lineage>
        <taxon>Bacteria</taxon>
        <taxon>Pseudomonadati</taxon>
        <taxon>Pseudomonadota</taxon>
        <taxon>Gammaproteobacteria</taxon>
        <taxon>Pseudomonadales</taxon>
        <taxon>Pseudomonadaceae</taxon>
        <taxon>Pseudomonas</taxon>
    </lineage>
</organism>
<evidence type="ECO:0000313" key="1">
    <source>
        <dbReference type="EMBL" id="ACD39249.1"/>
    </source>
</evidence>
<gene>
    <name evidence="1" type="ORF">PACL_0461</name>
</gene>
<reference evidence="1" key="1">
    <citation type="journal article" date="2008" name="Genomics">
        <title>Large-insert genome analysis technology detects structural variation in Pseudomonas aeruginosa clinical strains from cystic fibrosis patients.</title>
        <authorList>
            <person name="Hayden H.S."/>
            <person name="Gillett W."/>
            <person name="Saenphimmachak C."/>
            <person name="Lim R."/>
            <person name="Zhou Y."/>
            <person name="Jacobs M.A."/>
            <person name="Chang J."/>
            <person name="Rohmer L."/>
            <person name="D'Argenio D.A."/>
            <person name="Palmieri A."/>
            <person name="Levy R."/>
            <person name="Haugen E."/>
            <person name="Wong G.K."/>
            <person name="Brittnacher M.J."/>
            <person name="Burns J.L."/>
            <person name="Miller S.I."/>
            <person name="Olson M.V."/>
            <person name="Kaul R."/>
        </authorList>
    </citation>
    <scope>NUCLEOTIDE SEQUENCE</scope>
    <source>
        <strain evidence="1">PACS171b</strain>
    </source>
</reference>
<sequence>MPPDESVKLMRTWRFENADIPVDFLAPTDQLAGWLGHVLLTGEDAAAPHRLEELVPHACIRTVM</sequence>
<protein>
    <submittedName>
        <fullName evidence="1">Uncharacterized protein</fullName>
    </submittedName>
</protein>
<proteinExistence type="predicted"/>